<evidence type="ECO:0000313" key="2">
    <source>
        <dbReference type="EMBL" id="MWV47125.1"/>
    </source>
</evidence>
<dbReference type="RefSeq" id="WP_160500719.1">
    <property type="nucleotide sequence ID" value="NZ_WUBI01000006.1"/>
</dbReference>
<dbReference type="GO" id="GO:0004519">
    <property type="term" value="F:endonuclease activity"/>
    <property type="evidence" value="ECO:0007669"/>
    <property type="project" value="UniProtKB-KW"/>
</dbReference>
<dbReference type="Proteomes" id="UP000460318">
    <property type="component" value="Unassembled WGS sequence"/>
</dbReference>
<dbReference type="InterPro" id="IPR018310">
    <property type="entry name" value="Put_endonuclease_Z1-dom"/>
</dbReference>
<name>A0A7X3IP09_9BACL</name>
<sequence length="911" mass="103113">MLSQVAQMLERFISVAINTKYPDAPPSEDEFIAEAMGLREAFPIADKEFDQIMKNLKAALVIQMDVGVYISNKNSDHQSWLPGRRAEIDFYYWNRFKRYLEDVKGWNTGVTATLETVSNEIVDQFGDPQSKKPWQRRGLVLGDVQSGKTVNYTAICNKAADTGYKVIIVLAGMMENLRMQTQKRLDKEFAGRLSKDLLRLKGKQEVKNVFDGVGKIDSSKRISAFTSVLYDFNTSILNSNDLTLRNISEPALFVVKKNKSVLKNLESWLFTNNADSSGKIDLPLLLIDDEADNASVNTKKEEEDPTAINAAIRSILNRFYQATYVGVTATPFANIFINPENDDDMVGDDLFPKDFIYLLAPPTNYIGANAMFGDDGTYEKNIEETDTDEIEMFFPFKHKKDLVVDELPPSLYEAMGYFLLINAIRDVRGDIKDHRSMLVNVSRFTDVQVRIREKIIVWLEQVKSDVHNYGALDEVQTMKIKSLRMLNQIWEKYHLKEKSRVSWGDMISMYLHKAISPVEIRAVNQKTGSASLNYDAYEDNGLRVITVGGNSLSRGLTLEGLCTSYFYRNSQMYDTLLQMARWFGYRPNYSDLFKVWMSSDAIDWYGHITAAANELKDEISRMNNYNLTPKDFGLRVRKHPESLIVTARNKMRTATEVSRPISVTGKLLETPRLKSKPDVLAANERAFKLFVASLDTAGSRRGVEQSGLMWSGIHKDLIVELLYSFETHPWHMSFQGKALAEYIEKNSGLAEWDVFIPFGSDSDDFVLEGANGSIKIKREKRYVEEANGMIKVMGTKVRVGSGGCTKAGLTKGEIKEAEERFRKLNPGKVNNIPDSAYLIGDRKPILMLHVLKSTGKKDAPINNIKIPETLYAIGVGFPGNGYIKTANYVVNMVDISNWMDVDDEEDDNDVD</sequence>
<keyword evidence="2" id="KW-0378">Hydrolase</keyword>
<gene>
    <name evidence="2" type="ORF">GRF59_26375</name>
</gene>
<keyword evidence="2" id="KW-0540">Nuclease</keyword>
<reference evidence="2 3" key="1">
    <citation type="submission" date="2019-12" db="EMBL/GenBank/DDBJ databases">
        <title>Paenibacillus sp. nov., an endophytic bacterium isolated from the stem of Dendrobium.</title>
        <authorList>
            <person name="Zhao R."/>
        </authorList>
    </citation>
    <scope>NUCLEOTIDE SEQUENCE [LARGE SCALE GENOMIC DNA]</scope>
    <source>
        <strain evidence="2 3">HJL G12</strain>
    </source>
</reference>
<evidence type="ECO:0000313" key="3">
    <source>
        <dbReference type="Proteomes" id="UP000460318"/>
    </source>
</evidence>
<dbReference type="SUPFAM" id="SSF52540">
    <property type="entry name" value="P-loop containing nucleoside triphosphate hydrolases"/>
    <property type="match status" value="1"/>
</dbReference>
<comment type="caution">
    <text evidence="2">The sequence shown here is derived from an EMBL/GenBank/DDBJ whole genome shotgun (WGS) entry which is preliminary data.</text>
</comment>
<organism evidence="2 3">
    <name type="scientific">Paenibacillus dendrobii</name>
    <dbReference type="NCBI Taxonomy" id="2691084"/>
    <lineage>
        <taxon>Bacteria</taxon>
        <taxon>Bacillati</taxon>
        <taxon>Bacillota</taxon>
        <taxon>Bacilli</taxon>
        <taxon>Bacillales</taxon>
        <taxon>Paenibacillaceae</taxon>
        <taxon>Paenibacillus</taxon>
    </lineage>
</organism>
<dbReference type="AlphaFoldDB" id="A0A7X3IP09"/>
<proteinExistence type="predicted"/>
<feature type="domain" description="Putative endonuclease Z1" evidence="1">
    <location>
        <begin position="410"/>
        <end position="643"/>
    </location>
</feature>
<accession>A0A7X3IP09</accession>
<keyword evidence="2" id="KW-0255">Endonuclease</keyword>
<dbReference type="Pfam" id="PF10593">
    <property type="entry name" value="Z1"/>
    <property type="match status" value="1"/>
</dbReference>
<keyword evidence="3" id="KW-1185">Reference proteome</keyword>
<dbReference type="InterPro" id="IPR027417">
    <property type="entry name" value="P-loop_NTPase"/>
</dbReference>
<dbReference type="EMBL" id="WUBI01000006">
    <property type="protein sequence ID" value="MWV47125.1"/>
    <property type="molecule type" value="Genomic_DNA"/>
</dbReference>
<dbReference type="Gene3D" id="3.40.50.300">
    <property type="entry name" value="P-loop containing nucleotide triphosphate hydrolases"/>
    <property type="match status" value="1"/>
</dbReference>
<protein>
    <submittedName>
        <fullName evidence="2">Endonuclease</fullName>
    </submittedName>
</protein>
<evidence type="ECO:0000259" key="1">
    <source>
        <dbReference type="Pfam" id="PF10593"/>
    </source>
</evidence>